<dbReference type="Pfam" id="PF12937">
    <property type="entry name" value="F-box-like"/>
    <property type="match status" value="1"/>
</dbReference>
<proteinExistence type="predicted"/>
<evidence type="ECO:0000313" key="3">
    <source>
        <dbReference type="Proteomes" id="UP001210211"/>
    </source>
</evidence>
<evidence type="ECO:0000259" key="1">
    <source>
        <dbReference type="Pfam" id="PF12937"/>
    </source>
</evidence>
<name>A0AAD6EKB0_9POAL</name>
<sequence length="350" mass="38597">MEAVTRSTQKLAIAHNSSAWPLPADLTIKVFSLLDTESLCFAAATCLHFGKCASDPLCYVNIDLTRSPDKVTYPVVSTMIQRAGNNLQSIKLGSLSKDENKVIKSPVTASCLYPLQLDGGASGLLLRKLHLYNLKMRRYNPCSALSACKSLSELEIVGIKFWLTRIWGTICEHCHLIERLCLDVAVARILRTFQVKDLLKGCPLLSSLTLRGFEIRDKLLSVLFKRAHGLKSLDLSYSFGFAGSFLRNLGNDDSANPLETLILRNCCHLSAAGVSLFLSAVCYGHCKSLRCMDISSKMGLLIFESSGPHTRCAIEVSQVLRERPGIYSFTEIVLLGVEMVCIGINNKEMQ</sequence>
<dbReference type="InterPro" id="IPR001810">
    <property type="entry name" value="F-box_dom"/>
</dbReference>
<dbReference type="InterPro" id="IPR036047">
    <property type="entry name" value="F-box-like_dom_sf"/>
</dbReference>
<dbReference type="Proteomes" id="UP001210211">
    <property type="component" value="Unassembled WGS sequence"/>
</dbReference>
<dbReference type="SUPFAM" id="SSF81383">
    <property type="entry name" value="F-box domain"/>
    <property type="match status" value="1"/>
</dbReference>
<keyword evidence="3" id="KW-1185">Reference proteome</keyword>
<dbReference type="Gene3D" id="3.80.10.10">
    <property type="entry name" value="Ribonuclease Inhibitor"/>
    <property type="match status" value="1"/>
</dbReference>
<dbReference type="AlphaFoldDB" id="A0AAD6EKB0"/>
<dbReference type="Gene3D" id="1.20.1280.50">
    <property type="match status" value="1"/>
</dbReference>
<organism evidence="2 3">
    <name type="scientific">Rhynchospora tenuis</name>
    <dbReference type="NCBI Taxonomy" id="198213"/>
    <lineage>
        <taxon>Eukaryota</taxon>
        <taxon>Viridiplantae</taxon>
        <taxon>Streptophyta</taxon>
        <taxon>Embryophyta</taxon>
        <taxon>Tracheophyta</taxon>
        <taxon>Spermatophyta</taxon>
        <taxon>Magnoliopsida</taxon>
        <taxon>Liliopsida</taxon>
        <taxon>Poales</taxon>
        <taxon>Cyperaceae</taxon>
        <taxon>Cyperoideae</taxon>
        <taxon>Rhynchosporeae</taxon>
        <taxon>Rhynchospora</taxon>
    </lineage>
</organism>
<dbReference type="InterPro" id="IPR032675">
    <property type="entry name" value="LRR_dom_sf"/>
</dbReference>
<gene>
    <name evidence="2" type="ORF">LUZ61_016662</name>
</gene>
<accession>A0AAD6EKB0</accession>
<dbReference type="EMBL" id="JAMRDG010000002">
    <property type="protein sequence ID" value="KAJ3687498.1"/>
    <property type="molecule type" value="Genomic_DNA"/>
</dbReference>
<feature type="domain" description="F-box" evidence="1">
    <location>
        <begin position="22"/>
        <end position="64"/>
    </location>
</feature>
<evidence type="ECO:0000313" key="2">
    <source>
        <dbReference type="EMBL" id="KAJ3687498.1"/>
    </source>
</evidence>
<protein>
    <recommendedName>
        <fullName evidence="1">F-box domain-containing protein</fullName>
    </recommendedName>
</protein>
<comment type="caution">
    <text evidence="2">The sequence shown here is derived from an EMBL/GenBank/DDBJ whole genome shotgun (WGS) entry which is preliminary data.</text>
</comment>
<reference evidence="2 3" key="1">
    <citation type="journal article" date="2022" name="Cell">
        <title>Repeat-based holocentromeres influence genome architecture and karyotype evolution.</title>
        <authorList>
            <person name="Hofstatter P.G."/>
            <person name="Thangavel G."/>
            <person name="Lux T."/>
            <person name="Neumann P."/>
            <person name="Vondrak T."/>
            <person name="Novak P."/>
            <person name="Zhang M."/>
            <person name="Costa L."/>
            <person name="Castellani M."/>
            <person name="Scott A."/>
            <person name="Toegelov H."/>
            <person name="Fuchs J."/>
            <person name="Mata-Sucre Y."/>
            <person name="Dias Y."/>
            <person name="Vanzela A.L.L."/>
            <person name="Huettel B."/>
            <person name="Almeida C.C.S."/>
            <person name="Simkova H."/>
            <person name="Souza G."/>
            <person name="Pedrosa-Harand A."/>
            <person name="Macas J."/>
            <person name="Mayer K.F.X."/>
            <person name="Houben A."/>
            <person name="Marques A."/>
        </authorList>
    </citation>
    <scope>NUCLEOTIDE SEQUENCE [LARGE SCALE GENOMIC DNA]</scope>
    <source>
        <strain evidence="2">RhyTen1mFocal</strain>
    </source>
</reference>
<dbReference type="SUPFAM" id="SSF52047">
    <property type="entry name" value="RNI-like"/>
    <property type="match status" value="1"/>
</dbReference>